<dbReference type="GO" id="GO:0015225">
    <property type="term" value="F:biotin transmembrane transporter activity"/>
    <property type="evidence" value="ECO:0007669"/>
    <property type="project" value="UniProtKB-UniRule"/>
</dbReference>
<feature type="transmembrane region" description="Helical" evidence="3">
    <location>
        <begin position="77"/>
        <end position="101"/>
    </location>
</feature>
<organism evidence="4 5">
    <name type="scientific">Propionibacterium cyclohexanicum</name>
    <dbReference type="NCBI Taxonomy" id="64702"/>
    <lineage>
        <taxon>Bacteria</taxon>
        <taxon>Bacillati</taxon>
        <taxon>Actinomycetota</taxon>
        <taxon>Actinomycetes</taxon>
        <taxon>Propionibacteriales</taxon>
        <taxon>Propionibacteriaceae</taxon>
        <taxon>Propionibacterium</taxon>
    </lineage>
</organism>
<evidence type="ECO:0000313" key="5">
    <source>
        <dbReference type="Proteomes" id="UP000198815"/>
    </source>
</evidence>
<dbReference type="RefSeq" id="WP_091967993.1">
    <property type="nucleotide sequence ID" value="NZ_FOGZ01000004.1"/>
</dbReference>
<comment type="similarity">
    <text evidence="1 2">Belongs to the BioY family.</text>
</comment>
<dbReference type="PANTHER" id="PTHR34295">
    <property type="entry name" value="BIOTIN TRANSPORTER BIOY"/>
    <property type="match status" value="1"/>
</dbReference>
<feature type="transmembrane region" description="Helical" evidence="3">
    <location>
        <begin position="107"/>
        <end position="126"/>
    </location>
</feature>
<keyword evidence="2" id="KW-1003">Cell membrane</keyword>
<keyword evidence="2" id="KW-0813">Transport</keyword>
<evidence type="ECO:0000313" key="4">
    <source>
        <dbReference type="EMBL" id="SER64094.1"/>
    </source>
</evidence>
<gene>
    <name evidence="4" type="ORF">SAMN05443377_104131</name>
</gene>
<dbReference type="Pfam" id="PF02632">
    <property type="entry name" value="BioY"/>
    <property type="match status" value="1"/>
</dbReference>
<dbReference type="AlphaFoldDB" id="A0A1H9QUG0"/>
<reference evidence="4 5" key="1">
    <citation type="submission" date="2016-10" db="EMBL/GenBank/DDBJ databases">
        <authorList>
            <person name="de Groot N.N."/>
        </authorList>
    </citation>
    <scope>NUCLEOTIDE SEQUENCE [LARGE SCALE GENOMIC DNA]</scope>
    <source>
        <strain evidence="4 5">DSM 16859</strain>
    </source>
</reference>
<dbReference type="PIRSF" id="PIRSF016661">
    <property type="entry name" value="BioY"/>
    <property type="match status" value="1"/>
</dbReference>
<dbReference type="Gene3D" id="1.10.1760.20">
    <property type="match status" value="1"/>
</dbReference>
<dbReference type="EMBL" id="FOGZ01000004">
    <property type="protein sequence ID" value="SER64094.1"/>
    <property type="molecule type" value="Genomic_DNA"/>
</dbReference>
<keyword evidence="3" id="KW-0812">Transmembrane</keyword>
<dbReference type="InterPro" id="IPR003784">
    <property type="entry name" value="BioY"/>
</dbReference>
<keyword evidence="5" id="KW-1185">Reference proteome</keyword>
<dbReference type="OrthoDB" id="9803495at2"/>
<keyword evidence="3" id="KW-1133">Transmembrane helix</keyword>
<dbReference type="STRING" id="64702.SAMN05443377_104131"/>
<protein>
    <recommendedName>
        <fullName evidence="2">Biotin transporter</fullName>
    </recommendedName>
</protein>
<feature type="transmembrane region" description="Helical" evidence="3">
    <location>
        <begin position="26"/>
        <end position="45"/>
    </location>
</feature>
<dbReference type="GO" id="GO:0005886">
    <property type="term" value="C:plasma membrane"/>
    <property type="evidence" value="ECO:0007669"/>
    <property type="project" value="UniProtKB-SubCell"/>
</dbReference>
<evidence type="ECO:0000256" key="1">
    <source>
        <dbReference type="ARBA" id="ARBA00010692"/>
    </source>
</evidence>
<proteinExistence type="inferred from homology"/>
<feature type="transmembrane region" description="Helical" evidence="3">
    <location>
        <begin position="181"/>
        <end position="201"/>
    </location>
</feature>
<name>A0A1H9QUG0_9ACTN</name>
<feature type="transmembrane region" description="Helical" evidence="3">
    <location>
        <begin position="138"/>
        <end position="161"/>
    </location>
</feature>
<sequence>MSTQAHEADRSAAGSAPRAGLGGSDIALIAVFAALMAVFSIVPAIFQVGGIPFAIQMIVVLLAPLVLGPVRGASSCALYILVGVAGLPVFSNGASGPAVLIGPTGGYLFGFIASGFVAGAAARAALRARPSRRMLPVVLIAAAVLGALTVHLCGVIFFMAVLHMDLTKALLTTAPFFPWDVVKAVIAGLLAVAVFTAFPALRPTRKA</sequence>
<accession>A0A1H9QUG0</accession>
<comment type="subcellular location">
    <subcellularLocation>
        <location evidence="2">Cell membrane</location>
        <topology evidence="2">Multi-pass membrane protein</topology>
    </subcellularLocation>
</comment>
<dbReference type="PANTHER" id="PTHR34295:SF1">
    <property type="entry name" value="BIOTIN TRANSPORTER BIOY"/>
    <property type="match status" value="1"/>
</dbReference>
<feature type="transmembrane region" description="Helical" evidence="3">
    <location>
        <begin position="51"/>
        <end position="70"/>
    </location>
</feature>
<evidence type="ECO:0000256" key="3">
    <source>
        <dbReference type="SAM" id="Phobius"/>
    </source>
</evidence>
<keyword evidence="2 3" id="KW-0472">Membrane</keyword>
<dbReference type="Proteomes" id="UP000198815">
    <property type="component" value="Unassembled WGS sequence"/>
</dbReference>
<evidence type="ECO:0000256" key="2">
    <source>
        <dbReference type="PIRNR" id="PIRNR016661"/>
    </source>
</evidence>